<keyword evidence="5 12" id="KW-0964">Secreted</keyword>
<comment type="caution">
    <text evidence="13">The sequence shown here is derived from an EMBL/GenBank/DDBJ whole genome shotgun (WGS) entry which is preliminary data.</text>
</comment>
<evidence type="ECO:0000256" key="1">
    <source>
        <dbReference type="ARBA" id="ARBA00004613"/>
    </source>
</evidence>
<dbReference type="SMART" id="SM01110">
    <property type="entry name" value="Cutinase"/>
    <property type="match status" value="1"/>
</dbReference>
<reference evidence="13 14" key="1">
    <citation type="journal article" date="2020" name="ISME J.">
        <title>Uncovering the hidden diversity of litter-decomposition mechanisms in mushroom-forming fungi.</title>
        <authorList>
            <person name="Floudas D."/>
            <person name="Bentzer J."/>
            <person name="Ahren D."/>
            <person name="Johansson T."/>
            <person name="Persson P."/>
            <person name="Tunlid A."/>
        </authorList>
    </citation>
    <scope>NUCLEOTIDE SEQUENCE [LARGE SCALE GENOMIC DNA]</scope>
    <source>
        <strain evidence="13 14">CBS 101986</strain>
    </source>
</reference>
<evidence type="ECO:0000256" key="8">
    <source>
        <dbReference type="ARBA" id="ARBA00023157"/>
    </source>
</evidence>
<dbReference type="GO" id="GO:0005576">
    <property type="term" value="C:extracellular region"/>
    <property type="evidence" value="ECO:0007669"/>
    <property type="project" value="UniProtKB-SubCell"/>
</dbReference>
<sequence>MVDTFSRIIVLLLAASAVIAAPTPENGLAPLPLERRACADVVVHFARGTTEAGTLGTVVGPPFRTALGIALGSRSLSFEGVDYPAIVAGFLVGGSPEGSRTMANSVIATANECPNAKIVMSGYSQGGQLVHNAAKLLSTAVQQRVVAAVIFGDPNRDKSLPPILEARRKTFCNFGDLICDGTSIVLAPHLTYGSDAAAAAAFVRARV</sequence>
<evidence type="ECO:0000256" key="2">
    <source>
        <dbReference type="ARBA" id="ARBA00007534"/>
    </source>
</evidence>
<keyword evidence="6 12" id="KW-0732">Signal</keyword>
<dbReference type="InterPro" id="IPR000675">
    <property type="entry name" value="Cutinase/axe"/>
</dbReference>
<evidence type="ECO:0000313" key="14">
    <source>
        <dbReference type="Proteomes" id="UP000567179"/>
    </source>
</evidence>
<feature type="active site" description="Nucleophile" evidence="10">
    <location>
        <position position="124"/>
    </location>
</feature>
<evidence type="ECO:0000256" key="5">
    <source>
        <dbReference type="ARBA" id="ARBA00022525"/>
    </source>
</evidence>
<name>A0A8H5BWG8_9AGAR</name>
<feature type="active site" description="Proton donor/acceptor" evidence="10">
    <location>
        <position position="189"/>
    </location>
</feature>
<dbReference type="GO" id="GO:0016052">
    <property type="term" value="P:carbohydrate catabolic process"/>
    <property type="evidence" value="ECO:0007669"/>
    <property type="project" value="TreeGrafter"/>
</dbReference>
<evidence type="ECO:0000256" key="6">
    <source>
        <dbReference type="ARBA" id="ARBA00022729"/>
    </source>
</evidence>
<dbReference type="InterPro" id="IPR043579">
    <property type="entry name" value="CUTINASE_2"/>
</dbReference>
<feature type="active site" evidence="10">
    <location>
        <position position="176"/>
    </location>
</feature>
<feature type="disulfide bond" evidence="11">
    <location>
        <begin position="38"/>
        <end position="113"/>
    </location>
</feature>
<comment type="subcellular location">
    <subcellularLocation>
        <location evidence="1 12">Secreted</location>
    </subcellularLocation>
</comment>
<evidence type="ECO:0000256" key="11">
    <source>
        <dbReference type="PIRSR" id="PIRSR611150-2"/>
    </source>
</evidence>
<dbReference type="OrthoDB" id="3225429at2759"/>
<proteinExistence type="inferred from homology"/>
<dbReference type="InterPro" id="IPR011150">
    <property type="entry name" value="Cutinase_monf"/>
</dbReference>
<feature type="chain" id="PRO_5034770875" description="Cutinase" evidence="12">
    <location>
        <begin position="21"/>
        <end position="207"/>
    </location>
</feature>
<gene>
    <name evidence="13" type="ORF">D9619_005197</name>
</gene>
<evidence type="ECO:0000256" key="12">
    <source>
        <dbReference type="RuleBase" id="RU361263"/>
    </source>
</evidence>
<evidence type="ECO:0000256" key="4">
    <source>
        <dbReference type="ARBA" id="ARBA00022487"/>
    </source>
</evidence>
<keyword evidence="4 12" id="KW-0719">Serine esterase</keyword>
<organism evidence="13 14">
    <name type="scientific">Psilocybe cf. subviscida</name>
    <dbReference type="NCBI Taxonomy" id="2480587"/>
    <lineage>
        <taxon>Eukaryota</taxon>
        <taxon>Fungi</taxon>
        <taxon>Dikarya</taxon>
        <taxon>Basidiomycota</taxon>
        <taxon>Agaricomycotina</taxon>
        <taxon>Agaricomycetes</taxon>
        <taxon>Agaricomycetidae</taxon>
        <taxon>Agaricales</taxon>
        <taxon>Agaricineae</taxon>
        <taxon>Strophariaceae</taxon>
        <taxon>Psilocybe</taxon>
    </lineage>
</organism>
<comment type="similarity">
    <text evidence="2 12">Belongs to the cutinase family.</text>
</comment>
<keyword evidence="7 12" id="KW-0378">Hydrolase</keyword>
<evidence type="ECO:0000256" key="3">
    <source>
        <dbReference type="ARBA" id="ARBA00013095"/>
    </source>
</evidence>
<evidence type="ECO:0000256" key="7">
    <source>
        <dbReference type="ARBA" id="ARBA00022801"/>
    </source>
</evidence>
<protein>
    <recommendedName>
        <fullName evidence="3 12">Cutinase</fullName>
        <ecNumber evidence="3 12">3.1.1.74</ecNumber>
    </recommendedName>
</protein>
<dbReference type="EC" id="3.1.1.74" evidence="3 12"/>
<dbReference type="InterPro" id="IPR029058">
    <property type="entry name" value="AB_hydrolase_fold"/>
</dbReference>
<keyword evidence="8 11" id="KW-1015">Disulfide bond</keyword>
<comment type="catalytic activity">
    <reaction evidence="9 12">
        <text>cutin + H2O = cutin monomers.</text>
        <dbReference type="EC" id="3.1.1.74"/>
    </reaction>
</comment>
<dbReference type="SUPFAM" id="SSF53474">
    <property type="entry name" value="alpha/beta-Hydrolases"/>
    <property type="match status" value="1"/>
</dbReference>
<accession>A0A8H5BWG8</accession>
<dbReference type="EMBL" id="JAACJJ010000001">
    <property type="protein sequence ID" value="KAF5330603.1"/>
    <property type="molecule type" value="Genomic_DNA"/>
</dbReference>
<dbReference type="Pfam" id="PF01083">
    <property type="entry name" value="Cutinase"/>
    <property type="match status" value="1"/>
</dbReference>
<dbReference type="PROSITE" id="PS00155">
    <property type="entry name" value="CUTINASE_1"/>
    <property type="match status" value="1"/>
</dbReference>
<dbReference type="PRINTS" id="PR00129">
    <property type="entry name" value="CUTINASE"/>
</dbReference>
<feature type="signal peptide" evidence="12">
    <location>
        <begin position="1"/>
        <end position="20"/>
    </location>
</feature>
<dbReference type="PANTHER" id="PTHR48250">
    <property type="entry name" value="CUTINASE 2-RELATED"/>
    <property type="match status" value="1"/>
</dbReference>
<comment type="function">
    <text evidence="12">Catalyzes the hydrolysis of complex carboxylic polyesters found in the cell wall of plants. Degrades cutin, a macromolecule that forms the structure of the plant cuticle.</text>
</comment>
<dbReference type="PROSITE" id="PS00931">
    <property type="entry name" value="CUTINASE_2"/>
    <property type="match status" value="1"/>
</dbReference>
<evidence type="ECO:0000256" key="10">
    <source>
        <dbReference type="PIRSR" id="PIRSR611150-1"/>
    </source>
</evidence>
<dbReference type="GO" id="GO:0050525">
    <property type="term" value="F:cutinase activity"/>
    <property type="evidence" value="ECO:0007669"/>
    <property type="project" value="UniProtKB-UniRule"/>
</dbReference>
<keyword evidence="14" id="KW-1185">Reference proteome</keyword>
<dbReference type="Gene3D" id="3.40.50.1820">
    <property type="entry name" value="alpha/beta hydrolase"/>
    <property type="match status" value="1"/>
</dbReference>
<dbReference type="InterPro" id="IPR043580">
    <property type="entry name" value="CUTINASE_1"/>
</dbReference>
<feature type="disulfide bond" evidence="11">
    <location>
        <begin position="172"/>
        <end position="179"/>
    </location>
</feature>
<dbReference type="PANTHER" id="PTHR48250:SF1">
    <property type="entry name" value="CUTINASE"/>
    <property type="match status" value="1"/>
</dbReference>
<dbReference type="AlphaFoldDB" id="A0A8H5BWG8"/>
<dbReference type="Proteomes" id="UP000567179">
    <property type="component" value="Unassembled WGS sequence"/>
</dbReference>
<evidence type="ECO:0000313" key="13">
    <source>
        <dbReference type="EMBL" id="KAF5330603.1"/>
    </source>
</evidence>
<evidence type="ECO:0000256" key="9">
    <source>
        <dbReference type="ARBA" id="ARBA00034045"/>
    </source>
</evidence>